<dbReference type="Proteomes" id="UP000015105">
    <property type="component" value="Chromosome 3D"/>
</dbReference>
<reference evidence="1" key="5">
    <citation type="journal article" date="2021" name="G3 (Bethesda)">
        <title>Aegilops tauschii genome assembly Aet v5.0 features greater sequence contiguity and improved annotation.</title>
        <authorList>
            <person name="Wang L."/>
            <person name="Zhu T."/>
            <person name="Rodriguez J.C."/>
            <person name="Deal K.R."/>
            <person name="Dubcovsky J."/>
            <person name="McGuire P.E."/>
            <person name="Lux T."/>
            <person name="Spannagl M."/>
            <person name="Mayer K.F.X."/>
            <person name="Baldrich P."/>
            <person name="Meyers B.C."/>
            <person name="Huo N."/>
            <person name="Gu Y.Q."/>
            <person name="Zhou H."/>
            <person name="Devos K.M."/>
            <person name="Bennetzen J.L."/>
            <person name="Unver T."/>
            <person name="Budak H."/>
            <person name="Gulick P.J."/>
            <person name="Galiba G."/>
            <person name="Kalapos B."/>
            <person name="Nelson D.R."/>
            <person name="Li P."/>
            <person name="You F.M."/>
            <person name="Luo M.C."/>
            <person name="Dvorak J."/>
        </authorList>
    </citation>
    <scope>NUCLEOTIDE SEQUENCE [LARGE SCALE GENOMIC DNA]</scope>
    <source>
        <strain evidence="1">cv. AL8/78</strain>
    </source>
</reference>
<organism evidence="1 2">
    <name type="scientific">Aegilops tauschii subsp. strangulata</name>
    <name type="common">Goatgrass</name>
    <dbReference type="NCBI Taxonomy" id="200361"/>
    <lineage>
        <taxon>Eukaryota</taxon>
        <taxon>Viridiplantae</taxon>
        <taxon>Streptophyta</taxon>
        <taxon>Embryophyta</taxon>
        <taxon>Tracheophyta</taxon>
        <taxon>Spermatophyta</taxon>
        <taxon>Magnoliopsida</taxon>
        <taxon>Liliopsida</taxon>
        <taxon>Poales</taxon>
        <taxon>Poaceae</taxon>
        <taxon>BOP clade</taxon>
        <taxon>Pooideae</taxon>
        <taxon>Triticodae</taxon>
        <taxon>Triticeae</taxon>
        <taxon>Triticinae</taxon>
        <taxon>Aegilops</taxon>
    </lineage>
</organism>
<dbReference type="EnsemblPlants" id="AET3Gv20508900.1">
    <property type="protein sequence ID" value="AET3Gv20508900.1"/>
    <property type="gene ID" value="AET3Gv20508900"/>
</dbReference>
<proteinExistence type="predicted"/>
<name>A0A453EY34_AEGTS</name>
<reference evidence="2" key="1">
    <citation type="journal article" date="2014" name="Science">
        <title>Ancient hybridizations among the ancestral genomes of bread wheat.</title>
        <authorList>
            <consortium name="International Wheat Genome Sequencing Consortium,"/>
            <person name="Marcussen T."/>
            <person name="Sandve S.R."/>
            <person name="Heier L."/>
            <person name="Spannagl M."/>
            <person name="Pfeifer M."/>
            <person name="Jakobsen K.S."/>
            <person name="Wulff B.B."/>
            <person name="Steuernagel B."/>
            <person name="Mayer K.F."/>
            <person name="Olsen O.A."/>
        </authorList>
    </citation>
    <scope>NUCLEOTIDE SEQUENCE [LARGE SCALE GENOMIC DNA]</scope>
    <source>
        <strain evidence="2">cv. AL8/78</strain>
    </source>
</reference>
<dbReference type="Gramene" id="AET3Gv20508900.1">
    <property type="protein sequence ID" value="AET3Gv20508900.1"/>
    <property type="gene ID" value="AET3Gv20508900"/>
</dbReference>
<accession>A0A453EY34</accession>
<keyword evidence="2" id="KW-1185">Reference proteome</keyword>
<reference evidence="1" key="3">
    <citation type="journal article" date="2017" name="Nature">
        <title>Genome sequence of the progenitor of the wheat D genome Aegilops tauschii.</title>
        <authorList>
            <person name="Luo M.C."/>
            <person name="Gu Y.Q."/>
            <person name="Puiu D."/>
            <person name="Wang H."/>
            <person name="Twardziok S.O."/>
            <person name="Deal K.R."/>
            <person name="Huo N."/>
            <person name="Zhu T."/>
            <person name="Wang L."/>
            <person name="Wang Y."/>
            <person name="McGuire P.E."/>
            <person name="Liu S."/>
            <person name="Long H."/>
            <person name="Ramasamy R.K."/>
            <person name="Rodriguez J.C."/>
            <person name="Van S.L."/>
            <person name="Yuan L."/>
            <person name="Wang Z."/>
            <person name="Xia Z."/>
            <person name="Xiao L."/>
            <person name="Anderson O.D."/>
            <person name="Ouyang S."/>
            <person name="Liang Y."/>
            <person name="Zimin A.V."/>
            <person name="Pertea G."/>
            <person name="Qi P."/>
            <person name="Bennetzen J.L."/>
            <person name="Dai X."/>
            <person name="Dawson M.W."/>
            <person name="Muller H.G."/>
            <person name="Kugler K."/>
            <person name="Rivarola-Duarte L."/>
            <person name="Spannagl M."/>
            <person name="Mayer K.F.X."/>
            <person name="Lu F.H."/>
            <person name="Bevan M.W."/>
            <person name="Leroy P."/>
            <person name="Li P."/>
            <person name="You F.M."/>
            <person name="Sun Q."/>
            <person name="Liu Z."/>
            <person name="Lyons E."/>
            <person name="Wicker T."/>
            <person name="Salzberg S.L."/>
            <person name="Devos K.M."/>
            <person name="Dvorak J."/>
        </authorList>
    </citation>
    <scope>NUCLEOTIDE SEQUENCE [LARGE SCALE GENOMIC DNA]</scope>
    <source>
        <strain evidence="1">cv. AL8/78</strain>
    </source>
</reference>
<evidence type="ECO:0000313" key="1">
    <source>
        <dbReference type="EnsemblPlants" id="AET3Gv20508900.1"/>
    </source>
</evidence>
<reference evidence="1" key="4">
    <citation type="submission" date="2019-03" db="UniProtKB">
        <authorList>
            <consortium name="EnsemblPlants"/>
        </authorList>
    </citation>
    <scope>IDENTIFICATION</scope>
</reference>
<reference evidence="2" key="2">
    <citation type="journal article" date="2017" name="Nat. Plants">
        <title>The Aegilops tauschii genome reveals multiple impacts of transposons.</title>
        <authorList>
            <person name="Zhao G."/>
            <person name="Zou C."/>
            <person name="Li K."/>
            <person name="Wang K."/>
            <person name="Li T."/>
            <person name="Gao L."/>
            <person name="Zhang X."/>
            <person name="Wang H."/>
            <person name="Yang Z."/>
            <person name="Liu X."/>
            <person name="Jiang W."/>
            <person name="Mao L."/>
            <person name="Kong X."/>
            <person name="Jiao Y."/>
            <person name="Jia J."/>
        </authorList>
    </citation>
    <scope>NUCLEOTIDE SEQUENCE [LARGE SCALE GENOMIC DNA]</scope>
    <source>
        <strain evidence="2">cv. AL8/78</strain>
    </source>
</reference>
<dbReference type="AlphaFoldDB" id="A0A453EY34"/>
<evidence type="ECO:0000313" key="2">
    <source>
        <dbReference type="Proteomes" id="UP000015105"/>
    </source>
</evidence>
<sequence>PICRETISHHRSSCFGRRKWKLGFKKVQDEVDHGDGVGENPSA</sequence>
<protein>
    <submittedName>
        <fullName evidence="1">Uncharacterized protein</fullName>
    </submittedName>
</protein>